<organism evidence="6">
    <name type="scientific">Caenorhabditis remanei</name>
    <name type="common">Caenorhabditis vulgaris</name>
    <dbReference type="NCBI Taxonomy" id="31234"/>
    <lineage>
        <taxon>Eukaryota</taxon>
        <taxon>Metazoa</taxon>
        <taxon>Ecdysozoa</taxon>
        <taxon>Nematoda</taxon>
        <taxon>Chromadorea</taxon>
        <taxon>Rhabditida</taxon>
        <taxon>Rhabditina</taxon>
        <taxon>Rhabditomorpha</taxon>
        <taxon>Rhabditoidea</taxon>
        <taxon>Rhabditidae</taxon>
        <taxon>Peloderinae</taxon>
        <taxon>Caenorhabditis</taxon>
    </lineage>
</organism>
<sequence>MHCALALKKKALVHKRTEKIGSLTIPDISDEARLILSRHQSIYSNALFQYCELTNQQNAPTRMTDLIWLYEYITKNSQEMETLFMIFHCNAPHFKFRKLIRDTFHF</sequence>
<comment type="similarity">
    <text evidence="1">Belongs to the nuclear hormone receptor family.</text>
</comment>
<accession>E3LIN9</accession>
<evidence type="ECO:0000256" key="2">
    <source>
        <dbReference type="ARBA" id="ARBA00023015"/>
    </source>
</evidence>
<dbReference type="Proteomes" id="UP000008281">
    <property type="component" value="Unassembled WGS sequence"/>
</dbReference>
<keyword evidence="3" id="KW-0804">Transcription</keyword>
<evidence type="ECO:0000256" key="1">
    <source>
        <dbReference type="ARBA" id="ARBA00005993"/>
    </source>
</evidence>
<dbReference type="InParanoid" id="E3LIN9"/>
<evidence type="ECO:0000313" key="6">
    <source>
        <dbReference type="Proteomes" id="UP000008281"/>
    </source>
</evidence>
<dbReference type="AlphaFoldDB" id="E3LIN9"/>
<dbReference type="HOGENOM" id="CLU_2225644_0_0_1"/>
<gene>
    <name evidence="5" type="ORF">CRE_08997</name>
</gene>
<proteinExistence type="inferred from homology"/>
<keyword evidence="4" id="KW-0675">Receptor</keyword>
<protein>
    <recommendedName>
        <fullName evidence="7">NR LBD domain-containing protein</fullName>
    </recommendedName>
</protein>
<evidence type="ECO:0000256" key="3">
    <source>
        <dbReference type="ARBA" id="ARBA00023163"/>
    </source>
</evidence>
<keyword evidence="2" id="KW-0805">Transcription regulation</keyword>
<dbReference type="STRING" id="31234.E3LIN9"/>
<dbReference type="SUPFAM" id="SSF48508">
    <property type="entry name" value="Nuclear receptor ligand-binding domain"/>
    <property type="match status" value="1"/>
</dbReference>
<dbReference type="PANTHER" id="PTHR45886">
    <property type="entry name" value="NUCLEAR HORMONE RECEPTOR FAMILY-RELATED-RELATED"/>
    <property type="match status" value="1"/>
</dbReference>
<evidence type="ECO:0008006" key="7">
    <source>
        <dbReference type="Google" id="ProtNLM"/>
    </source>
</evidence>
<name>E3LIN9_CAERE</name>
<keyword evidence="6" id="KW-1185">Reference proteome</keyword>
<evidence type="ECO:0000256" key="4">
    <source>
        <dbReference type="ARBA" id="ARBA00023170"/>
    </source>
</evidence>
<dbReference type="EMBL" id="DS268409">
    <property type="protein sequence ID" value="EFO95027.1"/>
    <property type="molecule type" value="Genomic_DNA"/>
</dbReference>
<reference evidence="5" key="1">
    <citation type="submission" date="2007-07" db="EMBL/GenBank/DDBJ databases">
        <title>PCAP assembly of the Caenorhabditis remanei genome.</title>
        <authorList>
            <consortium name="The Caenorhabditis remanei Sequencing Consortium"/>
            <person name="Wilson R.K."/>
        </authorList>
    </citation>
    <scope>NUCLEOTIDE SEQUENCE [LARGE SCALE GENOMIC DNA]</scope>
    <source>
        <strain evidence="5">PB4641</strain>
    </source>
</reference>
<dbReference type="Gene3D" id="1.10.565.10">
    <property type="entry name" value="Retinoid X Receptor"/>
    <property type="match status" value="1"/>
</dbReference>
<dbReference type="PANTHER" id="PTHR45886:SF13">
    <property type="entry name" value="NUCLEAR RECEPTOR DOMAIN-CONTAINING PROTEIN"/>
    <property type="match status" value="1"/>
</dbReference>
<evidence type="ECO:0000313" key="5">
    <source>
        <dbReference type="EMBL" id="EFO95027.1"/>
    </source>
</evidence>
<dbReference type="InterPro" id="IPR035500">
    <property type="entry name" value="NHR-like_dom_sf"/>
</dbReference>